<name>A0A3L6FDV0_MAIZE</name>
<dbReference type="GO" id="GO:0000159">
    <property type="term" value="C:protein phosphatase type 2A complex"/>
    <property type="evidence" value="ECO:0007669"/>
    <property type="project" value="UniProtKB-UniRule"/>
</dbReference>
<evidence type="ECO:0000313" key="4">
    <source>
        <dbReference type="Proteomes" id="UP000251960"/>
    </source>
</evidence>
<sequence>MWKQFIGKLSWKSMKSSSGSGGSPPAPLSSPRDNGASPRENGATGKPNVSPRSPAAGAGAGAEVRSREDAFVQKVNICCAVYDFSDRGKDSPEKERKRQMLMSLVDCIGAAEEPLTETMIAACVRMFAANLFRVFPPKVRSGTSASETEEDEPFFDPSWYHLQVVYEFLLRFVTSPLVDAKVARKYVDSPFVSKLLDLFDSDDPRERDCLKTILHRIYGKFMGNRPFIRKAVSNIFYRFVFETDHHNGIAELLEVFGSVISGFAKPLKEEHKLFLWKALIPLHKPKSMGVYLPQLTYCITQFIDKEPKLAGTVIRGLLKYWPVTNSQKEMMFLGELEEVLELTDMAEFQKCMVPLFRKIASCLNSSHFQVAERALFLWNNEHLFDMISQNRQVILPIIYPALERNTRWHWNQSVLNVTMNVRKMFRDMDERLLQACHDNFQEEEEKRAVTEERRRVMWEQLERSAARGYHQPAAIAADASSFPAPSSSSRLVSLTVT</sequence>
<comment type="similarity">
    <text evidence="1">Belongs to the phosphatase 2A regulatory subunit.</text>
</comment>
<evidence type="ECO:0000256" key="2">
    <source>
        <dbReference type="SAM" id="MobiDB-lite"/>
    </source>
</evidence>
<comment type="function">
    <text evidence="1">The B regulatory subunit might modulate substrate selectivity and catalytic activity, and also might direct the localization of the catalytic enzyme to a particular subcellular compartment.</text>
</comment>
<dbReference type="GO" id="GO:0007165">
    <property type="term" value="P:signal transduction"/>
    <property type="evidence" value="ECO:0007669"/>
    <property type="project" value="InterPro"/>
</dbReference>
<reference evidence="3 4" key="1">
    <citation type="journal article" date="2018" name="Nat. Genet.">
        <title>Extensive intraspecific gene order and gene structural variations between Mo17 and other maize genomes.</title>
        <authorList>
            <person name="Sun S."/>
            <person name="Zhou Y."/>
            <person name="Chen J."/>
            <person name="Shi J."/>
            <person name="Zhao H."/>
            <person name="Zhao H."/>
            <person name="Song W."/>
            <person name="Zhang M."/>
            <person name="Cui Y."/>
            <person name="Dong X."/>
            <person name="Liu H."/>
            <person name="Ma X."/>
            <person name="Jiao Y."/>
            <person name="Wang B."/>
            <person name="Wei X."/>
            <person name="Stein J.C."/>
            <person name="Glaubitz J.C."/>
            <person name="Lu F."/>
            <person name="Yu G."/>
            <person name="Liang C."/>
            <person name="Fengler K."/>
            <person name="Li B."/>
            <person name="Rafalski A."/>
            <person name="Schnable P.S."/>
            <person name="Ware D.H."/>
            <person name="Buckler E.S."/>
            <person name="Lai J."/>
        </authorList>
    </citation>
    <scope>NUCLEOTIDE SEQUENCE [LARGE SCALE GENOMIC DNA]</scope>
    <source>
        <strain evidence="4">cv. Missouri 17</strain>
        <tissue evidence="3">Seedling</tissue>
    </source>
</reference>
<gene>
    <name evidence="3" type="primary">B'KAPPA_2</name>
    <name evidence="3" type="ORF">Zm00014a_005712</name>
</gene>
<dbReference type="Pfam" id="PF01603">
    <property type="entry name" value="B56"/>
    <property type="match status" value="1"/>
</dbReference>
<dbReference type="Proteomes" id="UP000251960">
    <property type="component" value="Chromosome 3"/>
</dbReference>
<dbReference type="GO" id="GO:0019888">
    <property type="term" value="F:protein phosphatase regulator activity"/>
    <property type="evidence" value="ECO:0007669"/>
    <property type="project" value="UniProtKB-UniRule"/>
</dbReference>
<dbReference type="ExpressionAtlas" id="A0A3L6FDV0">
    <property type="expression patterns" value="baseline and differential"/>
</dbReference>
<proteinExistence type="inferred from homology"/>
<protein>
    <recommendedName>
        <fullName evidence="1">Serine/threonine protein phosphatase 2A regulatory subunit</fullName>
    </recommendedName>
</protein>
<organism evidence="3 4">
    <name type="scientific">Zea mays</name>
    <name type="common">Maize</name>
    <dbReference type="NCBI Taxonomy" id="4577"/>
    <lineage>
        <taxon>Eukaryota</taxon>
        <taxon>Viridiplantae</taxon>
        <taxon>Streptophyta</taxon>
        <taxon>Embryophyta</taxon>
        <taxon>Tracheophyta</taxon>
        <taxon>Spermatophyta</taxon>
        <taxon>Magnoliopsida</taxon>
        <taxon>Liliopsida</taxon>
        <taxon>Poales</taxon>
        <taxon>Poaceae</taxon>
        <taxon>PACMAD clade</taxon>
        <taxon>Panicoideae</taxon>
        <taxon>Andropogonodae</taxon>
        <taxon>Andropogoneae</taxon>
        <taxon>Tripsacinae</taxon>
        <taxon>Zea</taxon>
    </lineage>
</organism>
<dbReference type="Gene3D" id="1.25.10.10">
    <property type="entry name" value="Leucine-rich Repeat Variant"/>
    <property type="match status" value="1"/>
</dbReference>
<dbReference type="AlphaFoldDB" id="A0A3L6FDV0"/>
<accession>A0A3L6FDV0</accession>
<evidence type="ECO:0000313" key="3">
    <source>
        <dbReference type="EMBL" id="PWZ31113.1"/>
    </source>
</evidence>
<dbReference type="FunFam" id="1.25.10.10:FF:000306">
    <property type="entry name" value="Serine/threonine protein phosphatase 2A regulatory subunit"/>
    <property type="match status" value="1"/>
</dbReference>
<evidence type="ECO:0000256" key="1">
    <source>
        <dbReference type="PIRNR" id="PIRNR028043"/>
    </source>
</evidence>
<dbReference type="InterPro" id="IPR016024">
    <property type="entry name" value="ARM-type_fold"/>
</dbReference>
<dbReference type="PIRSF" id="PIRSF028043">
    <property type="entry name" value="PP2A_B56"/>
    <property type="match status" value="1"/>
</dbReference>
<feature type="region of interest" description="Disordered" evidence="2">
    <location>
        <begin position="1"/>
        <end position="61"/>
    </location>
</feature>
<dbReference type="SUPFAM" id="SSF48371">
    <property type="entry name" value="ARM repeat"/>
    <property type="match status" value="1"/>
</dbReference>
<dbReference type="InterPro" id="IPR011989">
    <property type="entry name" value="ARM-like"/>
</dbReference>
<dbReference type="EMBL" id="NCVQ01000004">
    <property type="protein sequence ID" value="PWZ31113.1"/>
    <property type="molecule type" value="Genomic_DNA"/>
</dbReference>
<dbReference type="InterPro" id="IPR002554">
    <property type="entry name" value="PP2A_B56"/>
</dbReference>
<dbReference type="PANTHER" id="PTHR10257:SF119">
    <property type="entry name" value="SERINE_THREONINE PROTEIN PHOSPHATASE 2A 59 KDA REGULATORY SUBUNIT B' ZETA ISOFORM"/>
    <property type="match status" value="1"/>
</dbReference>
<comment type="caution">
    <text evidence="3">The sequence shown here is derived from an EMBL/GenBank/DDBJ whole genome shotgun (WGS) entry which is preliminary data.</text>
</comment>
<dbReference type="PANTHER" id="PTHR10257">
    <property type="entry name" value="SERINE/THREONINE PROTEIN PHOSPHATASE 2A PP2A REGULATORY SUBUNIT B"/>
    <property type="match status" value="1"/>
</dbReference>
<feature type="compositionally biased region" description="Low complexity" evidence="2">
    <location>
        <begin position="7"/>
        <end position="18"/>
    </location>
</feature>